<gene>
    <name evidence="1" type="ORF">VFPFJ_11340</name>
</gene>
<name>A0A179FFQ7_PURLI</name>
<accession>A0A179FFQ7</accession>
<dbReference type="EMBL" id="LSBI01000028">
    <property type="protein sequence ID" value="OAQ63879.1"/>
    <property type="molecule type" value="Genomic_DNA"/>
</dbReference>
<reference evidence="1 2" key="1">
    <citation type="submission" date="2016-02" db="EMBL/GenBank/DDBJ databases">
        <title>Biosynthesis of antibiotic leucinostatins and their inhibition on Phytophthora in bio-control Purpureocillium lilacinum.</title>
        <authorList>
            <person name="Wang G."/>
            <person name="Liu Z."/>
            <person name="Lin R."/>
            <person name="Li E."/>
            <person name="Mao Z."/>
            <person name="Ling J."/>
            <person name="Yin W."/>
            <person name="Xie B."/>
        </authorList>
    </citation>
    <scope>NUCLEOTIDE SEQUENCE [LARGE SCALE GENOMIC DNA]</scope>
    <source>
        <strain evidence="1">PLFJ-1</strain>
    </source>
</reference>
<comment type="caution">
    <text evidence="1">The sequence shown here is derived from an EMBL/GenBank/DDBJ whole genome shotgun (WGS) entry which is preliminary data.</text>
</comment>
<evidence type="ECO:0000313" key="2">
    <source>
        <dbReference type="Proteomes" id="UP000078340"/>
    </source>
</evidence>
<protein>
    <submittedName>
        <fullName evidence="1">Uncharacterized protein</fullName>
    </submittedName>
</protein>
<evidence type="ECO:0000313" key="1">
    <source>
        <dbReference type="EMBL" id="OAQ63879.1"/>
    </source>
</evidence>
<organism evidence="1 2">
    <name type="scientific">Purpureocillium lilacinum</name>
    <name type="common">Paecilomyces lilacinus</name>
    <dbReference type="NCBI Taxonomy" id="33203"/>
    <lineage>
        <taxon>Eukaryota</taxon>
        <taxon>Fungi</taxon>
        <taxon>Dikarya</taxon>
        <taxon>Ascomycota</taxon>
        <taxon>Pezizomycotina</taxon>
        <taxon>Sordariomycetes</taxon>
        <taxon>Hypocreomycetidae</taxon>
        <taxon>Hypocreales</taxon>
        <taxon>Ophiocordycipitaceae</taxon>
        <taxon>Purpureocillium</taxon>
    </lineage>
</organism>
<dbReference type="AlphaFoldDB" id="A0A179FFQ7"/>
<dbReference type="Proteomes" id="UP000078340">
    <property type="component" value="Unassembled WGS sequence"/>
</dbReference>
<sequence>MAPIHCKQSSLCTTRHIVSKVNISNQRHNDSCQSPVLGKWKQSWEPVFEHLLPCTLCFYLAVVDCGLATKNRMLHRARRLARVSQGSSLRLRGRCSASAPFGRWK</sequence>
<proteinExistence type="predicted"/>